<dbReference type="Proteomes" id="UP000194946">
    <property type="component" value="Unassembled WGS sequence"/>
</dbReference>
<feature type="domain" description="PpiC" evidence="10">
    <location>
        <begin position="161"/>
        <end position="253"/>
    </location>
</feature>
<keyword evidence="8" id="KW-0413">Isomerase</keyword>
<evidence type="ECO:0000256" key="2">
    <source>
        <dbReference type="ARBA" id="ARBA00007656"/>
    </source>
</evidence>
<dbReference type="PROSITE" id="PS01096">
    <property type="entry name" value="PPIC_PPIASE_1"/>
    <property type="match status" value="1"/>
</dbReference>
<dbReference type="RefSeq" id="WP_144289602.1">
    <property type="nucleotide sequence ID" value="NZ_JOPB01000003.1"/>
</dbReference>
<dbReference type="EC" id="5.2.1.8" evidence="3"/>
<evidence type="ECO:0000256" key="7">
    <source>
        <dbReference type="ARBA" id="ARBA00031484"/>
    </source>
</evidence>
<keyword evidence="12" id="KW-1185">Reference proteome</keyword>
<dbReference type="EMBL" id="JOPB01000003">
    <property type="protein sequence ID" value="OUI78871.1"/>
    <property type="molecule type" value="Genomic_DNA"/>
</dbReference>
<comment type="similarity">
    <text evidence="2">Belongs to the PpiC/parvulin rotamase family.</text>
</comment>
<dbReference type="InterPro" id="IPR027304">
    <property type="entry name" value="Trigger_fact/SurA_dom_sf"/>
</dbReference>
<dbReference type="InterPro" id="IPR050245">
    <property type="entry name" value="PrsA_foldase"/>
</dbReference>
<evidence type="ECO:0000256" key="4">
    <source>
        <dbReference type="ARBA" id="ARBA00018370"/>
    </source>
</evidence>
<evidence type="ECO:0000256" key="1">
    <source>
        <dbReference type="ARBA" id="ARBA00000971"/>
    </source>
</evidence>
<dbReference type="InterPro" id="IPR000297">
    <property type="entry name" value="PPIase_PpiC"/>
</dbReference>
<sequence length="319" mass="34523">MSISKNTFRFAAGLLITSSLFSASVMAAEPEKQPAVTTAAPAATNSLETADKSTVLATVNGQNITIGDVLDARKLLPPQLSQIPTGVLLPMMVDQMVDQKAVQQMAEKANLENNPDVQQQLKLAKASIIQDAYLKAQVEPKVTPEAIKKFYDENYANKPPVKEAHIRHILVKTQAEAEKIIKELKAGKKFADLAKANSIDKATASQNGGDLGWVKADELVPDFSKAAFAMKADTTSTTPVKSPFGYHVIQVLAYKTAPVPTLEQVTPAIRQKLIQQNVRAVIDDTIKQSKIMKNDAVIKQYTIQPPSAPTQAPMPAPTK</sequence>
<dbReference type="InterPro" id="IPR046357">
    <property type="entry name" value="PPIase_dom_sf"/>
</dbReference>
<dbReference type="AlphaFoldDB" id="A0A251ZW34"/>
<feature type="signal peptide" evidence="9">
    <location>
        <begin position="1"/>
        <end position="27"/>
    </location>
</feature>
<accession>A0A251ZW34</accession>
<evidence type="ECO:0000256" key="9">
    <source>
        <dbReference type="SAM" id="SignalP"/>
    </source>
</evidence>
<dbReference type="PROSITE" id="PS50198">
    <property type="entry name" value="PPIC_PPIASE_2"/>
    <property type="match status" value="1"/>
</dbReference>
<dbReference type="InterPro" id="IPR023058">
    <property type="entry name" value="PPIase_PpiC_CS"/>
</dbReference>
<dbReference type="GO" id="GO:0003755">
    <property type="term" value="F:peptidyl-prolyl cis-trans isomerase activity"/>
    <property type="evidence" value="ECO:0007669"/>
    <property type="project" value="UniProtKB-KW"/>
</dbReference>
<protein>
    <recommendedName>
        <fullName evidence="4">Parvulin-like PPIase</fullName>
        <ecNumber evidence="3">5.2.1.8</ecNumber>
    </recommendedName>
    <alternativeName>
        <fullName evidence="6">Peptidyl-prolyl cis-trans isomerase plp</fullName>
    </alternativeName>
    <alternativeName>
        <fullName evidence="7">Rotamase plp</fullName>
    </alternativeName>
</protein>
<dbReference type="SUPFAM" id="SSF109998">
    <property type="entry name" value="Triger factor/SurA peptide-binding domain-like"/>
    <property type="match status" value="1"/>
</dbReference>
<evidence type="ECO:0000256" key="6">
    <source>
        <dbReference type="ARBA" id="ARBA00030642"/>
    </source>
</evidence>
<dbReference type="Gene3D" id="1.10.8.1040">
    <property type="match status" value="1"/>
</dbReference>
<name>A0A251ZW34_9PROT</name>
<evidence type="ECO:0000259" key="10">
    <source>
        <dbReference type="PROSITE" id="PS50198"/>
    </source>
</evidence>
<dbReference type="SUPFAM" id="SSF54534">
    <property type="entry name" value="FKBP-like"/>
    <property type="match status" value="1"/>
</dbReference>
<keyword evidence="9" id="KW-0732">Signal</keyword>
<comment type="caution">
    <text evidence="11">The sequence shown here is derived from an EMBL/GenBank/DDBJ whole genome shotgun (WGS) entry which is preliminary data.</text>
</comment>
<organism evidence="11 12">
    <name type="scientific">Commensalibacter intestini</name>
    <dbReference type="NCBI Taxonomy" id="479936"/>
    <lineage>
        <taxon>Bacteria</taxon>
        <taxon>Pseudomonadati</taxon>
        <taxon>Pseudomonadota</taxon>
        <taxon>Alphaproteobacteria</taxon>
        <taxon>Acetobacterales</taxon>
        <taxon>Acetobacteraceae</taxon>
    </lineage>
</organism>
<evidence type="ECO:0000256" key="5">
    <source>
        <dbReference type="ARBA" id="ARBA00023110"/>
    </source>
</evidence>
<gene>
    <name evidence="11" type="ORF">HK18_05595</name>
</gene>
<dbReference type="Gene3D" id="3.10.50.40">
    <property type="match status" value="1"/>
</dbReference>
<feature type="chain" id="PRO_5013055503" description="Parvulin-like PPIase" evidence="9">
    <location>
        <begin position="28"/>
        <end position="319"/>
    </location>
</feature>
<evidence type="ECO:0000256" key="3">
    <source>
        <dbReference type="ARBA" id="ARBA00013194"/>
    </source>
</evidence>
<comment type="catalytic activity">
    <reaction evidence="1">
        <text>[protein]-peptidylproline (omega=180) = [protein]-peptidylproline (omega=0)</text>
        <dbReference type="Rhea" id="RHEA:16237"/>
        <dbReference type="Rhea" id="RHEA-COMP:10747"/>
        <dbReference type="Rhea" id="RHEA-COMP:10748"/>
        <dbReference type="ChEBI" id="CHEBI:83833"/>
        <dbReference type="ChEBI" id="CHEBI:83834"/>
        <dbReference type="EC" id="5.2.1.8"/>
    </reaction>
</comment>
<evidence type="ECO:0000313" key="12">
    <source>
        <dbReference type="Proteomes" id="UP000194946"/>
    </source>
</evidence>
<proteinExistence type="inferred from homology"/>
<reference evidence="12" key="1">
    <citation type="submission" date="2014-06" db="EMBL/GenBank/DDBJ databases">
        <authorList>
            <person name="Winans N.J."/>
            <person name="Newell P.D."/>
            <person name="Douglas A.E."/>
        </authorList>
    </citation>
    <scope>NUCLEOTIDE SEQUENCE [LARGE SCALE GENOMIC DNA]</scope>
    <source>
        <strain evidence="12">DmL_052</strain>
    </source>
</reference>
<evidence type="ECO:0000313" key="11">
    <source>
        <dbReference type="EMBL" id="OUI78871.1"/>
    </source>
</evidence>
<dbReference type="Pfam" id="PF13616">
    <property type="entry name" value="Rotamase_3"/>
    <property type="match status" value="1"/>
</dbReference>
<evidence type="ECO:0000256" key="8">
    <source>
        <dbReference type="PROSITE-ProRule" id="PRU00278"/>
    </source>
</evidence>
<dbReference type="PANTHER" id="PTHR47245:SF2">
    <property type="entry name" value="PEPTIDYL-PROLYL CIS-TRANS ISOMERASE HP_0175-RELATED"/>
    <property type="match status" value="1"/>
</dbReference>
<dbReference type="PANTHER" id="PTHR47245">
    <property type="entry name" value="PEPTIDYLPROLYL ISOMERASE"/>
    <property type="match status" value="1"/>
</dbReference>
<keyword evidence="5 8" id="KW-0697">Rotamase</keyword>